<dbReference type="Pfam" id="PF00266">
    <property type="entry name" value="Aminotran_5"/>
    <property type="match status" value="1"/>
</dbReference>
<evidence type="ECO:0000256" key="2">
    <source>
        <dbReference type="ARBA" id="ARBA00003120"/>
    </source>
</evidence>
<dbReference type="STRING" id="460265.Mnod_5849"/>
<dbReference type="EMBL" id="CP001349">
    <property type="protein sequence ID" value="ACL60677.1"/>
    <property type="molecule type" value="Genomic_DNA"/>
</dbReference>
<sequence length="391" mass="39692">MQAGDRVYLDHNATAPVRPEVAEAVARALVDLPGNPSSIHREGRAARAGLETARAQMAAFLGTAPARVTFTSGGTEGANAVLSGALRRHGAPAPTRLLVGATEHPCILAGHRFAAEATEILPVDVSGVVDLAHLEARLAARAGESLLISLQAANNETGVLQPLAEVVALARRHGMALVHSDAVQAAGRIPLDFAASGLDALTVSAHKFAGPKGVGALALAADVTLDPVFVRGGGQEARLRGGTENLAGIVGAGVAAEIAGRSLAAEAVRLSALRDALEAGIRARAPEAVIVGEAAARLPNTTCLAVPGLEAATALIAFDLSGVAVSSGSACASGKVGRSTVLAAMGMPPALAACALRASFGWTSRESDGDRFLTVFDRLLAILYKRRERAA</sequence>
<evidence type="ECO:0000256" key="7">
    <source>
        <dbReference type="ARBA" id="ARBA00022723"/>
    </source>
</evidence>
<dbReference type="GO" id="GO:0046872">
    <property type="term" value="F:metal ion binding"/>
    <property type="evidence" value="ECO:0007669"/>
    <property type="project" value="UniProtKB-KW"/>
</dbReference>
<keyword evidence="15" id="KW-1185">Reference proteome</keyword>
<dbReference type="SUPFAM" id="SSF53383">
    <property type="entry name" value="PLP-dependent transferases"/>
    <property type="match status" value="1"/>
</dbReference>
<accession>B8IRX7</accession>
<feature type="domain" description="Aminotransferase class V" evidence="13">
    <location>
        <begin position="7"/>
        <end position="371"/>
    </location>
</feature>
<dbReference type="InterPro" id="IPR015421">
    <property type="entry name" value="PyrdxlP-dep_Trfase_major"/>
</dbReference>
<comment type="catalytic activity">
    <reaction evidence="11">
        <text>(sulfur carrier)-H + L-cysteine = (sulfur carrier)-SH + L-alanine</text>
        <dbReference type="Rhea" id="RHEA:43892"/>
        <dbReference type="Rhea" id="RHEA-COMP:14737"/>
        <dbReference type="Rhea" id="RHEA-COMP:14739"/>
        <dbReference type="ChEBI" id="CHEBI:29917"/>
        <dbReference type="ChEBI" id="CHEBI:35235"/>
        <dbReference type="ChEBI" id="CHEBI:57972"/>
        <dbReference type="ChEBI" id="CHEBI:64428"/>
        <dbReference type="EC" id="2.8.1.7"/>
    </reaction>
</comment>
<comment type="function">
    <text evidence="2">Catalyzes the removal of elemental sulfur atoms from cysteine to produce alanine. Seems to participate in the biosynthesis of the nitrogenase metalloclusters by providing the inorganic sulfur required for the Fe-S core formation.</text>
</comment>
<dbReference type="HOGENOM" id="CLU_003433_0_0_5"/>
<keyword evidence="10" id="KW-0411">Iron-sulfur</keyword>
<dbReference type="eggNOG" id="COG1104">
    <property type="taxonomic scope" value="Bacteria"/>
</dbReference>
<dbReference type="Proteomes" id="UP000008207">
    <property type="component" value="Chromosome"/>
</dbReference>
<dbReference type="AlphaFoldDB" id="B8IRX7"/>
<name>B8IRX7_METNO</name>
<reference evidence="14 15" key="1">
    <citation type="submission" date="2009-01" db="EMBL/GenBank/DDBJ databases">
        <title>Complete sequence of chromosome of Methylobacterium nodulans ORS 2060.</title>
        <authorList>
            <consortium name="US DOE Joint Genome Institute"/>
            <person name="Lucas S."/>
            <person name="Copeland A."/>
            <person name="Lapidus A."/>
            <person name="Glavina del Rio T."/>
            <person name="Dalin E."/>
            <person name="Tice H."/>
            <person name="Bruce D."/>
            <person name="Goodwin L."/>
            <person name="Pitluck S."/>
            <person name="Sims D."/>
            <person name="Brettin T."/>
            <person name="Detter J.C."/>
            <person name="Han C."/>
            <person name="Larimer F."/>
            <person name="Land M."/>
            <person name="Hauser L."/>
            <person name="Kyrpides N."/>
            <person name="Ivanova N."/>
            <person name="Marx C.J."/>
            <person name="Richardson P."/>
        </authorList>
    </citation>
    <scope>NUCLEOTIDE SEQUENCE [LARGE SCALE GENOMIC DNA]</scope>
    <source>
        <strain evidence="15">LMG 21967 / CNCM I-2342 / ORS 2060</strain>
    </source>
</reference>
<evidence type="ECO:0000256" key="1">
    <source>
        <dbReference type="ARBA" id="ARBA00001933"/>
    </source>
</evidence>
<evidence type="ECO:0000256" key="6">
    <source>
        <dbReference type="ARBA" id="ARBA00022679"/>
    </source>
</evidence>
<evidence type="ECO:0000313" key="14">
    <source>
        <dbReference type="EMBL" id="ACL60677.1"/>
    </source>
</evidence>
<evidence type="ECO:0000256" key="11">
    <source>
        <dbReference type="ARBA" id="ARBA00050776"/>
    </source>
</evidence>
<dbReference type="InterPro" id="IPR015422">
    <property type="entry name" value="PyrdxlP-dep_Trfase_small"/>
</dbReference>
<organism evidence="14 15">
    <name type="scientific">Methylobacterium nodulans (strain LMG 21967 / CNCM I-2342 / ORS 2060)</name>
    <dbReference type="NCBI Taxonomy" id="460265"/>
    <lineage>
        <taxon>Bacteria</taxon>
        <taxon>Pseudomonadati</taxon>
        <taxon>Pseudomonadota</taxon>
        <taxon>Alphaproteobacteria</taxon>
        <taxon>Hyphomicrobiales</taxon>
        <taxon>Methylobacteriaceae</taxon>
        <taxon>Methylobacterium</taxon>
    </lineage>
</organism>
<dbReference type="InterPro" id="IPR020578">
    <property type="entry name" value="Aminotrans_V_PyrdxlP_BS"/>
</dbReference>
<evidence type="ECO:0000256" key="9">
    <source>
        <dbReference type="ARBA" id="ARBA00023004"/>
    </source>
</evidence>
<dbReference type="PANTHER" id="PTHR11601">
    <property type="entry name" value="CYSTEINE DESULFURYLASE FAMILY MEMBER"/>
    <property type="match status" value="1"/>
</dbReference>
<dbReference type="Gene3D" id="3.90.1150.10">
    <property type="entry name" value="Aspartate Aminotransferase, domain 1"/>
    <property type="match status" value="1"/>
</dbReference>
<dbReference type="PROSITE" id="PS00595">
    <property type="entry name" value="AA_TRANSFER_CLASS_5"/>
    <property type="match status" value="1"/>
</dbReference>
<evidence type="ECO:0000256" key="4">
    <source>
        <dbReference type="ARBA" id="ARBA00012239"/>
    </source>
</evidence>
<dbReference type="InterPro" id="IPR016454">
    <property type="entry name" value="Cysteine_dSase"/>
</dbReference>
<dbReference type="PIRSF" id="PIRSF005572">
    <property type="entry name" value="NifS"/>
    <property type="match status" value="1"/>
</dbReference>
<evidence type="ECO:0000256" key="12">
    <source>
        <dbReference type="RuleBase" id="RU004504"/>
    </source>
</evidence>
<keyword evidence="6 14" id="KW-0808">Transferase</keyword>
<dbReference type="Gene3D" id="3.40.640.10">
    <property type="entry name" value="Type I PLP-dependent aspartate aminotransferase-like (Major domain)"/>
    <property type="match status" value="1"/>
</dbReference>
<evidence type="ECO:0000256" key="8">
    <source>
        <dbReference type="ARBA" id="ARBA00022898"/>
    </source>
</evidence>
<dbReference type="GO" id="GO:0008483">
    <property type="term" value="F:transaminase activity"/>
    <property type="evidence" value="ECO:0007669"/>
    <property type="project" value="UniProtKB-KW"/>
</dbReference>
<evidence type="ECO:0000256" key="5">
    <source>
        <dbReference type="ARBA" id="ARBA00013558"/>
    </source>
</evidence>
<comment type="similarity">
    <text evidence="3">Belongs to the class-V pyridoxal-phosphate-dependent aminotransferase family. NifS/IscS subfamily.</text>
</comment>
<dbReference type="KEGG" id="mno:Mnod_5849"/>
<evidence type="ECO:0000259" key="13">
    <source>
        <dbReference type="Pfam" id="PF00266"/>
    </source>
</evidence>
<dbReference type="GO" id="GO:0031071">
    <property type="term" value="F:cysteine desulfurase activity"/>
    <property type="evidence" value="ECO:0007669"/>
    <property type="project" value="UniProtKB-EC"/>
</dbReference>
<dbReference type="InterPro" id="IPR015424">
    <property type="entry name" value="PyrdxlP-dep_Trfase"/>
</dbReference>
<evidence type="ECO:0000256" key="10">
    <source>
        <dbReference type="ARBA" id="ARBA00023014"/>
    </source>
</evidence>
<comment type="cofactor">
    <cofactor evidence="1 12">
        <name>pyridoxal 5'-phosphate</name>
        <dbReference type="ChEBI" id="CHEBI:597326"/>
    </cofactor>
</comment>
<evidence type="ECO:0000313" key="15">
    <source>
        <dbReference type="Proteomes" id="UP000008207"/>
    </source>
</evidence>
<dbReference type="OrthoDB" id="9808002at2"/>
<proteinExistence type="inferred from homology"/>
<protein>
    <recommendedName>
        <fullName evidence="5">Cysteine desulfurase</fullName>
        <ecNumber evidence="4">2.8.1.7</ecNumber>
    </recommendedName>
</protein>
<keyword evidence="7" id="KW-0479">Metal-binding</keyword>
<keyword evidence="14" id="KW-0032">Aminotransferase</keyword>
<dbReference type="RefSeq" id="WP_015932275.1">
    <property type="nucleotide sequence ID" value="NC_011894.1"/>
</dbReference>
<dbReference type="EC" id="2.8.1.7" evidence="4"/>
<keyword evidence="8" id="KW-0663">Pyridoxal phosphate</keyword>
<dbReference type="GO" id="GO:0051536">
    <property type="term" value="F:iron-sulfur cluster binding"/>
    <property type="evidence" value="ECO:0007669"/>
    <property type="project" value="UniProtKB-KW"/>
</dbReference>
<evidence type="ECO:0000256" key="3">
    <source>
        <dbReference type="ARBA" id="ARBA00006490"/>
    </source>
</evidence>
<gene>
    <name evidence="14" type="ordered locus">Mnod_5849</name>
</gene>
<dbReference type="InterPro" id="IPR000192">
    <property type="entry name" value="Aminotrans_V_dom"/>
</dbReference>
<keyword evidence="9" id="KW-0408">Iron</keyword>
<dbReference type="PANTHER" id="PTHR11601:SF34">
    <property type="entry name" value="CYSTEINE DESULFURASE"/>
    <property type="match status" value="1"/>
</dbReference>
<dbReference type="Gene3D" id="1.10.260.50">
    <property type="match status" value="1"/>
</dbReference>